<dbReference type="InterPro" id="IPR036396">
    <property type="entry name" value="Cyt_P450_sf"/>
</dbReference>
<accession>A0ABD1Q4X3</accession>
<dbReference type="GO" id="GO:0004497">
    <property type="term" value="F:monooxygenase activity"/>
    <property type="evidence" value="ECO:0007669"/>
    <property type="project" value="UniProtKB-KW"/>
</dbReference>
<dbReference type="SUPFAM" id="SSF48264">
    <property type="entry name" value="Cytochrome P450"/>
    <property type="match status" value="1"/>
</dbReference>
<evidence type="ECO:0000256" key="5">
    <source>
        <dbReference type="ARBA" id="ARBA00023002"/>
    </source>
</evidence>
<reference evidence="9" key="1">
    <citation type="submission" date="2024-07" db="EMBL/GenBank/DDBJ databases">
        <title>Two chromosome-level genome assemblies of Korean endemic species Abeliophyllum distichum and Forsythia ovata (Oleaceae).</title>
        <authorList>
            <person name="Jang H."/>
        </authorList>
    </citation>
    <scope>NUCLEOTIDE SEQUENCE [LARGE SCALE GENOMIC DNA]</scope>
</reference>
<comment type="caution">
    <text evidence="8">The sequence shown here is derived from an EMBL/GenBank/DDBJ whole genome shotgun (WGS) entry which is preliminary data.</text>
</comment>
<comment type="cofactor">
    <cofactor evidence="1">
        <name>heme</name>
        <dbReference type="ChEBI" id="CHEBI:30413"/>
    </cofactor>
</comment>
<evidence type="ECO:0000313" key="9">
    <source>
        <dbReference type="Proteomes" id="UP001604336"/>
    </source>
</evidence>
<keyword evidence="4" id="KW-0479">Metal-binding</keyword>
<dbReference type="EMBL" id="JBFOLK010000012">
    <property type="protein sequence ID" value="KAL2470872.1"/>
    <property type="molecule type" value="Genomic_DNA"/>
</dbReference>
<comment type="similarity">
    <text evidence="2">Belongs to the cytochrome P450 family.</text>
</comment>
<dbReference type="Proteomes" id="UP001604336">
    <property type="component" value="Unassembled WGS sequence"/>
</dbReference>
<dbReference type="GO" id="GO:0016020">
    <property type="term" value="C:membrane"/>
    <property type="evidence" value="ECO:0007669"/>
    <property type="project" value="UniProtKB-SubCell"/>
</dbReference>
<dbReference type="GO" id="GO:0046872">
    <property type="term" value="F:metal ion binding"/>
    <property type="evidence" value="ECO:0007669"/>
    <property type="project" value="UniProtKB-KW"/>
</dbReference>
<dbReference type="PANTHER" id="PTHR47955:SF19">
    <property type="entry name" value="CYTOCHROME P450 71A9-LIKE ISOFORM X1"/>
    <property type="match status" value="1"/>
</dbReference>
<evidence type="ECO:0000256" key="3">
    <source>
        <dbReference type="ARBA" id="ARBA00022617"/>
    </source>
</evidence>
<dbReference type="Gene3D" id="1.10.630.10">
    <property type="entry name" value="Cytochrome P450"/>
    <property type="match status" value="1"/>
</dbReference>
<evidence type="ECO:0000256" key="2">
    <source>
        <dbReference type="ARBA" id="ARBA00010617"/>
    </source>
</evidence>
<proteinExistence type="inferred from homology"/>
<sequence>MKPKTDELSNLPPSPPRLPIIGNLNQLGKIPHRSLWKLPQKYGLVMLLQLGQVSNLVVSSAEMAKQVLRTHDLECCSKPYSYGTMKLSYNLLDVAFGPYSEYWRELRKICVIELFTVKRVQSFWNIREKGVGLHGRLESCFPDFDAFFEGLIDEHLDPDRLRPEHKDIIDVLLEVSKDETPSIHMSRDHIKSILMTHISPDRDNLREAERIKESVHHPSEYLGQGNMVEDDPIAVERIAAAAVSAMHSRDRDFSIKIATKLGVKVFIGTSDPAVAKAWMIKIEFYVIGCIYGS</sequence>
<evidence type="ECO:0000256" key="6">
    <source>
        <dbReference type="ARBA" id="ARBA00023004"/>
    </source>
</evidence>
<keyword evidence="9" id="KW-1185">Reference proteome</keyword>
<keyword evidence="7" id="KW-0503">Monooxygenase</keyword>
<evidence type="ECO:0000313" key="8">
    <source>
        <dbReference type="EMBL" id="KAL2470872.1"/>
    </source>
</evidence>
<dbReference type="InterPro" id="IPR001128">
    <property type="entry name" value="Cyt_P450"/>
</dbReference>
<dbReference type="AlphaFoldDB" id="A0ABD1Q4X3"/>
<keyword evidence="5" id="KW-0560">Oxidoreductase</keyword>
<evidence type="ECO:0000256" key="1">
    <source>
        <dbReference type="ARBA" id="ARBA00001971"/>
    </source>
</evidence>
<keyword evidence="6" id="KW-0408">Iron</keyword>
<evidence type="ECO:0000256" key="4">
    <source>
        <dbReference type="ARBA" id="ARBA00022723"/>
    </source>
</evidence>
<evidence type="ECO:0008006" key="10">
    <source>
        <dbReference type="Google" id="ProtNLM"/>
    </source>
</evidence>
<dbReference type="PANTHER" id="PTHR47955">
    <property type="entry name" value="CYTOCHROME P450 FAMILY 71 PROTEIN"/>
    <property type="match status" value="1"/>
</dbReference>
<dbReference type="Pfam" id="PF00067">
    <property type="entry name" value="p450"/>
    <property type="match status" value="1"/>
</dbReference>
<gene>
    <name evidence="8" type="ORF">Adt_39008</name>
</gene>
<keyword evidence="3" id="KW-0349">Heme</keyword>
<evidence type="ECO:0000256" key="7">
    <source>
        <dbReference type="ARBA" id="ARBA00023033"/>
    </source>
</evidence>
<name>A0ABD1Q4X3_9LAMI</name>
<protein>
    <recommendedName>
        <fullName evidence="10">Cytochrome P450</fullName>
    </recommendedName>
</protein>
<organism evidence="8 9">
    <name type="scientific">Abeliophyllum distichum</name>
    <dbReference type="NCBI Taxonomy" id="126358"/>
    <lineage>
        <taxon>Eukaryota</taxon>
        <taxon>Viridiplantae</taxon>
        <taxon>Streptophyta</taxon>
        <taxon>Embryophyta</taxon>
        <taxon>Tracheophyta</taxon>
        <taxon>Spermatophyta</taxon>
        <taxon>Magnoliopsida</taxon>
        <taxon>eudicotyledons</taxon>
        <taxon>Gunneridae</taxon>
        <taxon>Pentapetalae</taxon>
        <taxon>asterids</taxon>
        <taxon>lamiids</taxon>
        <taxon>Lamiales</taxon>
        <taxon>Oleaceae</taxon>
        <taxon>Forsythieae</taxon>
        <taxon>Abeliophyllum</taxon>
    </lineage>
</organism>